<evidence type="ECO:0000313" key="1">
    <source>
        <dbReference type="EMBL" id="BES81719.1"/>
    </source>
</evidence>
<organism evidence="1 2">
    <name type="scientific">Pyrodictium abyssi</name>
    <dbReference type="NCBI Taxonomy" id="54256"/>
    <lineage>
        <taxon>Archaea</taxon>
        <taxon>Thermoproteota</taxon>
        <taxon>Thermoprotei</taxon>
        <taxon>Desulfurococcales</taxon>
        <taxon>Pyrodictiaceae</taxon>
        <taxon>Pyrodictium</taxon>
    </lineage>
</organism>
<keyword evidence="2" id="KW-1185">Reference proteome</keyword>
<accession>A0ABM8IVX5</accession>
<dbReference type="Proteomes" id="UP001341135">
    <property type="component" value="Chromosome"/>
</dbReference>
<gene>
    <name evidence="1" type="ORF">PABY_12860</name>
</gene>
<protein>
    <submittedName>
        <fullName evidence="1">Uncharacterized protein</fullName>
    </submittedName>
</protein>
<reference evidence="1 2" key="1">
    <citation type="submission" date="2023-09" db="EMBL/GenBank/DDBJ databases">
        <title>Pyrofollis japonicus gen. nov. sp. nov., a novel member of the family Pyrodictiaceae isolated from the Iheya North hydrothermal field.</title>
        <authorList>
            <person name="Miyazaki U."/>
            <person name="Sanari M."/>
            <person name="Tame A."/>
            <person name="Kitajima M."/>
            <person name="Okamoto A."/>
            <person name="Sawayama S."/>
            <person name="Miyazaki J."/>
            <person name="Takai K."/>
            <person name="Nakagawa S."/>
        </authorList>
    </citation>
    <scope>NUCLEOTIDE SEQUENCE [LARGE SCALE GENOMIC DNA]</scope>
    <source>
        <strain evidence="1 2">AV2</strain>
    </source>
</reference>
<sequence length="113" mass="12018">MPTAIVATHSPVVVDAAKSLDEVALVEIEAGETKVRRVRDPERLAEKLRELGVTPSEALLYGLLETGRRGALEALAGSRVVVVVEDRYAKRALELAPWPPGPPLLHGAAPPGL</sequence>
<proteinExistence type="predicted"/>
<dbReference type="EMBL" id="AP028907">
    <property type="protein sequence ID" value="BES81719.1"/>
    <property type="molecule type" value="Genomic_DNA"/>
</dbReference>
<name>A0ABM8IVX5_9CREN</name>
<dbReference type="RefSeq" id="WP_338248365.1">
    <property type="nucleotide sequence ID" value="NZ_AP028907.1"/>
</dbReference>
<evidence type="ECO:0000313" key="2">
    <source>
        <dbReference type="Proteomes" id="UP001341135"/>
    </source>
</evidence>
<dbReference type="GeneID" id="89289300"/>